<name>A0ABQ1UX12_9BACT</name>
<feature type="transmembrane region" description="Helical" evidence="1">
    <location>
        <begin position="196"/>
        <end position="217"/>
    </location>
</feature>
<evidence type="ECO:0000256" key="1">
    <source>
        <dbReference type="SAM" id="Phobius"/>
    </source>
</evidence>
<feature type="transmembrane region" description="Helical" evidence="1">
    <location>
        <begin position="229"/>
        <end position="250"/>
    </location>
</feature>
<dbReference type="Proteomes" id="UP000632273">
    <property type="component" value="Unassembled WGS sequence"/>
</dbReference>
<evidence type="ECO:0000313" key="4">
    <source>
        <dbReference type="Proteomes" id="UP000632273"/>
    </source>
</evidence>
<feature type="transmembrane region" description="Helical" evidence="1">
    <location>
        <begin position="271"/>
        <end position="296"/>
    </location>
</feature>
<keyword evidence="1" id="KW-0812">Transmembrane</keyword>
<dbReference type="InterPro" id="IPR022393">
    <property type="entry name" value="Conjugative_transposon_TraJ"/>
</dbReference>
<feature type="domain" description="Conjugative transposon TraJ C-terminal" evidence="2">
    <location>
        <begin position="16"/>
        <end position="339"/>
    </location>
</feature>
<dbReference type="EMBL" id="BMHT01000011">
    <property type="protein sequence ID" value="GGF27178.1"/>
    <property type="molecule type" value="Genomic_DNA"/>
</dbReference>
<dbReference type="RefSeq" id="WP_188816206.1">
    <property type="nucleotide sequence ID" value="NZ_BMHT01000011.1"/>
</dbReference>
<accession>A0ABQ1UX12</accession>
<proteinExistence type="predicted"/>
<evidence type="ECO:0000313" key="3">
    <source>
        <dbReference type="EMBL" id="GGF27178.1"/>
    </source>
</evidence>
<dbReference type="NCBIfam" id="TIGR03782">
    <property type="entry name" value="Bac_Flav_CT_J"/>
    <property type="match status" value="1"/>
</dbReference>
<reference evidence="4" key="1">
    <citation type="journal article" date="2019" name="Int. J. Syst. Evol. Microbiol.">
        <title>The Global Catalogue of Microorganisms (GCM) 10K type strain sequencing project: providing services to taxonomists for standard genome sequencing and annotation.</title>
        <authorList>
            <consortium name="The Broad Institute Genomics Platform"/>
            <consortium name="The Broad Institute Genome Sequencing Center for Infectious Disease"/>
            <person name="Wu L."/>
            <person name="Ma J."/>
        </authorList>
    </citation>
    <scope>NUCLEOTIDE SEQUENCE [LARGE SCALE GENOMIC DNA]</scope>
    <source>
        <strain evidence="4">CGMCC 1.15197</strain>
    </source>
</reference>
<evidence type="ECO:0000259" key="2">
    <source>
        <dbReference type="Pfam" id="PF07863"/>
    </source>
</evidence>
<organism evidence="3 4">
    <name type="scientific">Hymenobacter cavernae</name>
    <dbReference type="NCBI Taxonomy" id="2044852"/>
    <lineage>
        <taxon>Bacteria</taxon>
        <taxon>Pseudomonadati</taxon>
        <taxon>Bacteroidota</taxon>
        <taxon>Cytophagia</taxon>
        <taxon>Cytophagales</taxon>
        <taxon>Hymenobacteraceae</taxon>
        <taxon>Hymenobacter</taxon>
    </lineage>
</organism>
<dbReference type="InterPro" id="IPR012424">
    <property type="entry name" value="Conjugative_transposon_TraJ_C"/>
</dbReference>
<protein>
    <submittedName>
        <fullName evidence="3">Conjugative transposon protein TraJ</fullName>
    </submittedName>
</protein>
<keyword evidence="4" id="KW-1185">Reference proteome</keyword>
<sequence length="364" mass="39301">MLLSFFSLLLQVSIPVESLQQLLDNLYNEMLPLCSDLVNVGRALGGLGALVFIGSKIWRNLATTEPIDFWPLMRPFGIGIVIMFFPSMLAVLNTVLGGVSSATNSIVRVQNQNIIQLQERKAELLAARPENAPYESNEAFDKELESKDALDFGGKAALYFDRMAYDVQKNFREWIRNVLELAHNSAALVINTIRTFFLIILSIVGPISFGFAIWPGFEATLTNWLARYINVFLWLPVANIFGAIIAKIQVMMLNLDIAQIRSGGDLEAADMGYMIFLVIAIAGYFTVPSVSSWIVAASGMSNILRFATVQGGAAASGAASFAGATAGQVAGRGVNTAGAMLSDIRNNTVPGSVGNQTGFKNTAA</sequence>
<comment type="caution">
    <text evidence="3">The sequence shown here is derived from an EMBL/GenBank/DDBJ whole genome shotgun (WGS) entry which is preliminary data.</text>
</comment>
<gene>
    <name evidence="3" type="ORF">GCM10011383_43490</name>
</gene>
<dbReference type="Pfam" id="PF07863">
    <property type="entry name" value="CtnDOT_TraJ"/>
    <property type="match status" value="1"/>
</dbReference>
<keyword evidence="1" id="KW-0472">Membrane</keyword>
<feature type="transmembrane region" description="Helical" evidence="1">
    <location>
        <begin position="76"/>
        <end position="99"/>
    </location>
</feature>
<keyword evidence="1" id="KW-1133">Transmembrane helix</keyword>